<keyword evidence="1" id="KW-1133">Transmembrane helix</keyword>
<evidence type="ECO:0000256" key="1">
    <source>
        <dbReference type="SAM" id="Phobius"/>
    </source>
</evidence>
<evidence type="ECO:0000313" key="3">
    <source>
        <dbReference type="Proteomes" id="UP000288805"/>
    </source>
</evidence>
<keyword evidence="1" id="KW-0812">Transmembrane</keyword>
<gene>
    <name evidence="2" type="ORF">CK203_081580</name>
</gene>
<dbReference type="EMBL" id="QGNW01001422">
    <property type="protein sequence ID" value="RVW41871.1"/>
    <property type="molecule type" value="Genomic_DNA"/>
</dbReference>
<sequence length="257" mass="29378">MDANKTGLTSSKATTEALDPFSLHHSDHPGSIKPPSLTDDSFPSWQRCNDMVISWLLNSIHPDIASSVIYAETASEIWADLRERFSQGNDSRIYQIKRDIVEHRQGQQSISVYYTKLKAFWDELSSYHEVLSCSCGGLEKLKERDEKERVMQFLMGLNDSYVAIRGQILLMHPLPIHAEFTHLSFNKKNRLKFLSIMGTRTIMPCLQIGTIRRLQHTRFKSKRLHCTALIVTVIIIALRSVTTYMAFRLATSSMGRT</sequence>
<dbReference type="PANTHER" id="PTHR37610">
    <property type="entry name" value="CCHC-TYPE DOMAIN-CONTAINING PROTEIN"/>
    <property type="match status" value="1"/>
</dbReference>
<dbReference type="Proteomes" id="UP000288805">
    <property type="component" value="Unassembled WGS sequence"/>
</dbReference>
<organism evidence="2 3">
    <name type="scientific">Vitis vinifera</name>
    <name type="common">Grape</name>
    <dbReference type="NCBI Taxonomy" id="29760"/>
    <lineage>
        <taxon>Eukaryota</taxon>
        <taxon>Viridiplantae</taxon>
        <taxon>Streptophyta</taxon>
        <taxon>Embryophyta</taxon>
        <taxon>Tracheophyta</taxon>
        <taxon>Spermatophyta</taxon>
        <taxon>Magnoliopsida</taxon>
        <taxon>eudicotyledons</taxon>
        <taxon>Gunneridae</taxon>
        <taxon>Pentapetalae</taxon>
        <taxon>rosids</taxon>
        <taxon>Vitales</taxon>
        <taxon>Vitaceae</taxon>
        <taxon>Viteae</taxon>
        <taxon>Vitis</taxon>
    </lineage>
</organism>
<accession>A0A438E2C3</accession>
<protein>
    <submittedName>
        <fullName evidence="2">Uncharacterized protein</fullName>
    </submittedName>
</protein>
<keyword evidence="1" id="KW-0472">Membrane</keyword>
<reference evidence="2 3" key="1">
    <citation type="journal article" date="2018" name="PLoS Genet.">
        <title>Population sequencing reveals clonal diversity and ancestral inbreeding in the grapevine cultivar Chardonnay.</title>
        <authorList>
            <person name="Roach M.J."/>
            <person name="Johnson D.L."/>
            <person name="Bohlmann J."/>
            <person name="van Vuuren H.J."/>
            <person name="Jones S.J."/>
            <person name="Pretorius I.S."/>
            <person name="Schmidt S.A."/>
            <person name="Borneman A.R."/>
        </authorList>
    </citation>
    <scope>NUCLEOTIDE SEQUENCE [LARGE SCALE GENOMIC DNA]</scope>
    <source>
        <strain evidence="3">cv. Chardonnay</strain>
        <tissue evidence="2">Leaf</tissue>
    </source>
</reference>
<proteinExistence type="predicted"/>
<feature type="transmembrane region" description="Helical" evidence="1">
    <location>
        <begin position="224"/>
        <end position="247"/>
    </location>
</feature>
<comment type="caution">
    <text evidence="2">The sequence shown here is derived from an EMBL/GenBank/DDBJ whole genome shotgun (WGS) entry which is preliminary data.</text>
</comment>
<dbReference type="PANTHER" id="PTHR37610:SF100">
    <property type="entry name" value="COPIA-LIKE POLYPROTEIN_RETROTRANSPOSON"/>
    <property type="match status" value="1"/>
</dbReference>
<name>A0A438E2C3_VITVI</name>
<dbReference type="AlphaFoldDB" id="A0A438E2C3"/>
<evidence type="ECO:0000313" key="2">
    <source>
        <dbReference type="EMBL" id="RVW41871.1"/>
    </source>
</evidence>